<protein>
    <recommendedName>
        <fullName evidence="3">Kazal-like domain-containing protein</fullName>
    </recommendedName>
</protein>
<sequence length="148" mass="16489">MLTTAIKVTSDVQEQANSIKLTQHFACSNGYPEKTWTRKSGRFPQRGNLTAGDNSKIAFYLPFISVEMSKEASVSLRKADLEDHVRVVEIAPANLKTQLIRNRLYDRLCVTTNCVICPFGKDEDCMVSGVVYLITCQTCADQYIGETG</sequence>
<evidence type="ECO:0000313" key="2">
    <source>
        <dbReference type="Proteomes" id="UP000024635"/>
    </source>
</evidence>
<evidence type="ECO:0008006" key="3">
    <source>
        <dbReference type="Google" id="ProtNLM"/>
    </source>
</evidence>
<proteinExistence type="predicted"/>
<gene>
    <name evidence="1" type="primary">Acey_s0290.g1552</name>
    <name evidence="1" type="ORF">Y032_0290g1552</name>
</gene>
<dbReference type="OrthoDB" id="5831138at2759"/>
<dbReference type="Proteomes" id="UP000024635">
    <property type="component" value="Unassembled WGS sequence"/>
</dbReference>
<reference evidence="2" key="1">
    <citation type="journal article" date="2015" name="Nat. Genet.">
        <title>The genome and transcriptome of the zoonotic hookworm Ancylostoma ceylanicum identify infection-specific gene families.</title>
        <authorList>
            <person name="Schwarz E.M."/>
            <person name="Hu Y."/>
            <person name="Antoshechkin I."/>
            <person name="Miller M.M."/>
            <person name="Sternberg P.W."/>
            <person name="Aroian R.V."/>
        </authorList>
    </citation>
    <scope>NUCLEOTIDE SEQUENCE</scope>
    <source>
        <strain evidence="2">HY135</strain>
    </source>
</reference>
<dbReference type="EMBL" id="JARK01001626">
    <property type="protein sequence ID" value="EYB85837.1"/>
    <property type="molecule type" value="Genomic_DNA"/>
</dbReference>
<dbReference type="STRING" id="53326.A0A016S654"/>
<name>A0A016S654_9BILA</name>
<accession>A0A016S654</accession>
<organism evidence="1 2">
    <name type="scientific">Ancylostoma ceylanicum</name>
    <dbReference type="NCBI Taxonomy" id="53326"/>
    <lineage>
        <taxon>Eukaryota</taxon>
        <taxon>Metazoa</taxon>
        <taxon>Ecdysozoa</taxon>
        <taxon>Nematoda</taxon>
        <taxon>Chromadorea</taxon>
        <taxon>Rhabditida</taxon>
        <taxon>Rhabditina</taxon>
        <taxon>Rhabditomorpha</taxon>
        <taxon>Strongyloidea</taxon>
        <taxon>Ancylostomatidae</taxon>
        <taxon>Ancylostomatinae</taxon>
        <taxon>Ancylostoma</taxon>
    </lineage>
</organism>
<keyword evidence="2" id="KW-1185">Reference proteome</keyword>
<evidence type="ECO:0000313" key="1">
    <source>
        <dbReference type="EMBL" id="EYB85837.1"/>
    </source>
</evidence>
<dbReference type="AlphaFoldDB" id="A0A016S654"/>
<comment type="caution">
    <text evidence="1">The sequence shown here is derived from an EMBL/GenBank/DDBJ whole genome shotgun (WGS) entry which is preliminary data.</text>
</comment>